<accession>A0A8D8LTU3</accession>
<evidence type="ECO:0000313" key="1">
    <source>
        <dbReference type="EMBL" id="CAG6614803.1"/>
    </source>
</evidence>
<reference evidence="1" key="1">
    <citation type="submission" date="2021-05" db="EMBL/GenBank/DDBJ databases">
        <authorList>
            <person name="Alioto T."/>
            <person name="Alioto T."/>
            <person name="Gomez Garrido J."/>
        </authorList>
    </citation>
    <scope>NUCLEOTIDE SEQUENCE</scope>
</reference>
<sequence>MHSTVGRVFVRLNLLKTLSYQQVLSAARVSRVLIISNGISTFSSGVSSLRNCQHIVWLCRILTAAQKRITPVPCPISATPTMAKFPIRSICSPHPLSCSTVG</sequence>
<dbReference type="EMBL" id="HBUF01031293">
    <property type="protein sequence ID" value="CAG6614803.1"/>
    <property type="molecule type" value="Transcribed_RNA"/>
</dbReference>
<name>A0A8D8LTU3_9HEMI</name>
<proteinExistence type="predicted"/>
<dbReference type="EMBL" id="HBUF01361950">
    <property type="protein sequence ID" value="CAG6721296.1"/>
    <property type="molecule type" value="Transcribed_RNA"/>
</dbReference>
<dbReference type="EMBL" id="HBUF01361948">
    <property type="protein sequence ID" value="CAG6721293.1"/>
    <property type="molecule type" value="Transcribed_RNA"/>
</dbReference>
<protein>
    <submittedName>
        <fullName evidence="1">Uncharacterized protein</fullName>
    </submittedName>
</protein>
<dbReference type="AlphaFoldDB" id="A0A8D8LTU3"/>
<organism evidence="1">
    <name type="scientific">Cacopsylla melanoneura</name>
    <dbReference type="NCBI Taxonomy" id="428564"/>
    <lineage>
        <taxon>Eukaryota</taxon>
        <taxon>Metazoa</taxon>
        <taxon>Ecdysozoa</taxon>
        <taxon>Arthropoda</taxon>
        <taxon>Hexapoda</taxon>
        <taxon>Insecta</taxon>
        <taxon>Pterygota</taxon>
        <taxon>Neoptera</taxon>
        <taxon>Paraneoptera</taxon>
        <taxon>Hemiptera</taxon>
        <taxon>Sternorrhyncha</taxon>
        <taxon>Psylloidea</taxon>
        <taxon>Psyllidae</taxon>
        <taxon>Psyllinae</taxon>
        <taxon>Cacopsylla</taxon>
    </lineage>
</organism>